<dbReference type="Proteomes" id="UP000620266">
    <property type="component" value="Unassembled WGS sequence"/>
</dbReference>
<feature type="domain" description="Glycosyltransferase subfamily 4-like N-terminal" evidence="3">
    <location>
        <begin position="16"/>
        <end position="181"/>
    </location>
</feature>
<proteinExistence type="predicted"/>
<dbReference type="SUPFAM" id="SSF53756">
    <property type="entry name" value="UDP-Glycosyltransferase/glycogen phosphorylase"/>
    <property type="match status" value="1"/>
</dbReference>
<evidence type="ECO:0000313" key="5">
    <source>
        <dbReference type="Proteomes" id="UP000620266"/>
    </source>
</evidence>
<keyword evidence="1 4" id="KW-0808">Transferase</keyword>
<accession>A0A8J2UNE9</accession>
<dbReference type="InterPro" id="IPR028098">
    <property type="entry name" value="Glyco_trans_4-like_N"/>
</dbReference>
<dbReference type="GO" id="GO:0016757">
    <property type="term" value="F:glycosyltransferase activity"/>
    <property type="evidence" value="ECO:0007669"/>
    <property type="project" value="InterPro"/>
</dbReference>
<dbReference type="PANTHER" id="PTHR46401">
    <property type="entry name" value="GLYCOSYLTRANSFERASE WBBK-RELATED"/>
    <property type="match status" value="1"/>
</dbReference>
<evidence type="ECO:0000313" key="4">
    <source>
        <dbReference type="EMBL" id="GGC04846.1"/>
    </source>
</evidence>
<sequence>MSLKVVHLVRQYHPSVGGMEDVVQNIARHQLLQHGHRPRIVTLDRLFRNSDQVLPAEDEVQGIRVTRLPYSGSSRYPLAPGVLRHVRDADVVHVHGVDFFYDYLALTKPLHRKPLVASTHGGFFHTAFASRLKRVYFNTVTRSTSLAYDRVVGTSENDGEIFAHIMHAPRLAVIENGVNVEKYADRAARTPTPTMIYFGRWSVNKGLLETIALFRELANARPEWRLIVAGREYDHTRDELQERVRSAGLEGRVTIVENPSEQELAGLIGQAGYYICLSRHEGFGIAPIEAMSAGLTPLLSDIPPFRNLVEKSGLGMLIGRDDVAAQVAGILALHDGGTAAFTQRRESAQCFAAQYSWRHIADRYVDIYRKLAGEGSAVR</sequence>
<dbReference type="GO" id="GO:0009103">
    <property type="term" value="P:lipopolysaccharide biosynthetic process"/>
    <property type="evidence" value="ECO:0007669"/>
    <property type="project" value="TreeGrafter"/>
</dbReference>
<evidence type="ECO:0000259" key="2">
    <source>
        <dbReference type="Pfam" id="PF00534"/>
    </source>
</evidence>
<evidence type="ECO:0000259" key="3">
    <source>
        <dbReference type="Pfam" id="PF13439"/>
    </source>
</evidence>
<evidence type="ECO:0000256" key="1">
    <source>
        <dbReference type="ARBA" id="ARBA00022679"/>
    </source>
</evidence>
<name>A0A8J2UNE9_9BURK</name>
<dbReference type="CDD" id="cd03801">
    <property type="entry name" value="GT4_PimA-like"/>
    <property type="match status" value="1"/>
</dbReference>
<comment type="caution">
    <text evidence="4">The sequence shown here is derived from an EMBL/GenBank/DDBJ whole genome shotgun (WGS) entry which is preliminary data.</text>
</comment>
<dbReference type="InterPro" id="IPR001296">
    <property type="entry name" value="Glyco_trans_1"/>
</dbReference>
<gene>
    <name evidence="4" type="primary">gumH</name>
    <name evidence="4" type="ORF">GCM10007205_12590</name>
</gene>
<dbReference type="RefSeq" id="WP_188395327.1">
    <property type="nucleotide sequence ID" value="NZ_BMCG01000002.1"/>
</dbReference>
<dbReference type="PANTHER" id="PTHR46401:SF2">
    <property type="entry name" value="GLYCOSYLTRANSFERASE WBBK-RELATED"/>
    <property type="match status" value="1"/>
</dbReference>
<dbReference type="Pfam" id="PF00534">
    <property type="entry name" value="Glycos_transf_1"/>
    <property type="match status" value="1"/>
</dbReference>
<protein>
    <submittedName>
        <fullName evidence="4">Glycosyl transferase family 1</fullName>
    </submittedName>
</protein>
<organism evidence="4 5">
    <name type="scientific">Oxalicibacterium flavum</name>
    <dbReference type="NCBI Taxonomy" id="179467"/>
    <lineage>
        <taxon>Bacteria</taxon>
        <taxon>Pseudomonadati</taxon>
        <taxon>Pseudomonadota</taxon>
        <taxon>Betaproteobacteria</taxon>
        <taxon>Burkholderiales</taxon>
        <taxon>Oxalobacteraceae</taxon>
        <taxon>Oxalicibacterium</taxon>
    </lineage>
</organism>
<reference evidence="4" key="2">
    <citation type="submission" date="2020-09" db="EMBL/GenBank/DDBJ databases">
        <authorList>
            <person name="Sun Q."/>
            <person name="Sedlacek I."/>
        </authorList>
    </citation>
    <scope>NUCLEOTIDE SEQUENCE</scope>
    <source>
        <strain evidence="4">CCM 7086</strain>
    </source>
</reference>
<dbReference type="Gene3D" id="3.40.50.2000">
    <property type="entry name" value="Glycogen Phosphorylase B"/>
    <property type="match status" value="2"/>
</dbReference>
<reference evidence="4" key="1">
    <citation type="journal article" date="2014" name="Int. J. Syst. Evol. Microbiol.">
        <title>Complete genome sequence of Corynebacterium casei LMG S-19264T (=DSM 44701T), isolated from a smear-ripened cheese.</title>
        <authorList>
            <consortium name="US DOE Joint Genome Institute (JGI-PGF)"/>
            <person name="Walter F."/>
            <person name="Albersmeier A."/>
            <person name="Kalinowski J."/>
            <person name="Ruckert C."/>
        </authorList>
    </citation>
    <scope>NUCLEOTIDE SEQUENCE</scope>
    <source>
        <strain evidence="4">CCM 7086</strain>
    </source>
</reference>
<dbReference type="AlphaFoldDB" id="A0A8J2UNE9"/>
<feature type="domain" description="Glycosyl transferase family 1" evidence="2">
    <location>
        <begin position="188"/>
        <end position="333"/>
    </location>
</feature>
<keyword evidence="5" id="KW-1185">Reference proteome</keyword>
<dbReference type="Pfam" id="PF13439">
    <property type="entry name" value="Glyco_transf_4"/>
    <property type="match status" value="1"/>
</dbReference>
<dbReference type="EMBL" id="BMCG01000002">
    <property type="protein sequence ID" value="GGC04846.1"/>
    <property type="molecule type" value="Genomic_DNA"/>
</dbReference>